<proteinExistence type="predicted"/>
<dbReference type="Proteomes" id="UP000029518">
    <property type="component" value="Chromosome"/>
</dbReference>
<dbReference type="Gene3D" id="2.30.110.10">
    <property type="entry name" value="Electron Transport, Fmn-binding Protein, Chain A"/>
    <property type="match status" value="1"/>
</dbReference>
<keyword evidence="2" id="KW-1185">Reference proteome</keyword>
<dbReference type="KEGG" id="pbd:PBOR_30935"/>
<protein>
    <submittedName>
        <fullName evidence="1">Uncharacterized protein</fullName>
    </submittedName>
</protein>
<reference evidence="1" key="1">
    <citation type="submission" date="2014-08" db="EMBL/GenBank/DDBJ databases">
        <title>Comparative genomics of the Paenibacillus odorifer group.</title>
        <authorList>
            <person name="den Bakker H.C."/>
            <person name="Tsai Y.-C.Y.-C."/>
            <person name="Martin N."/>
            <person name="Korlach J."/>
            <person name="Wiedmann M."/>
        </authorList>
    </citation>
    <scope>NUCLEOTIDE SEQUENCE [LARGE SCALE GENOMIC DNA]</scope>
    <source>
        <strain evidence="1">DSM 13188</strain>
    </source>
</reference>
<dbReference type="HOGENOM" id="CLU_137964_2_0_9"/>
<evidence type="ECO:0000313" key="2">
    <source>
        <dbReference type="Proteomes" id="UP000029518"/>
    </source>
</evidence>
<name>A0A089MWS3_PAEBO</name>
<dbReference type="InterPro" id="IPR012349">
    <property type="entry name" value="Split_barrel_FMN-bd"/>
</dbReference>
<evidence type="ECO:0000313" key="1">
    <source>
        <dbReference type="EMBL" id="AIQ60854.1"/>
    </source>
</evidence>
<gene>
    <name evidence="1" type="ORF">PBOR_30935</name>
</gene>
<dbReference type="EMBL" id="CP009285">
    <property type="protein sequence ID" value="AIQ60854.1"/>
    <property type="molecule type" value="Genomic_DNA"/>
</dbReference>
<organism evidence="1 2">
    <name type="scientific">Paenibacillus borealis</name>
    <dbReference type="NCBI Taxonomy" id="160799"/>
    <lineage>
        <taxon>Bacteria</taxon>
        <taxon>Bacillati</taxon>
        <taxon>Bacillota</taxon>
        <taxon>Bacilli</taxon>
        <taxon>Bacillales</taxon>
        <taxon>Paenibacillaceae</taxon>
        <taxon>Paenibacillus</taxon>
    </lineage>
</organism>
<sequence length="127" mass="14968">MHPQMATVGTDGKPAIRTIQFQWFENGRIYFQTDTNASLYKDLQKLPYIKFVSSNRDYTESLRISAEVVFEYNYELIDRTLEMFPNIKKIYGSADNPILTMFYIEHGSASMYEFSDDKQGNTLQYEW</sequence>
<accession>A0A089MWS3</accession>
<dbReference type="AlphaFoldDB" id="A0A089MWS3"/>
<dbReference type="SUPFAM" id="SSF50475">
    <property type="entry name" value="FMN-binding split barrel"/>
    <property type="match status" value="1"/>
</dbReference>